<name>W8YLC9_BACTU</name>
<reference evidence="2" key="1">
    <citation type="submission" date="2014-01" db="EMBL/GenBank/DDBJ databases">
        <title>Draft genome sequence of highly nematicidal Bacillus thuringiensis DB27.</title>
        <authorList>
            <person name="Iatsenko I."/>
            <person name="Pickard D."/>
            <person name="Corton C."/>
            <person name="Dougan G."/>
            <person name="Sommer R.J."/>
        </authorList>
    </citation>
    <scope>NUCLEOTIDE SEQUENCE [LARGE SCALE GENOMIC DNA]</scope>
    <source>
        <strain evidence="2">DB27</strain>
    </source>
</reference>
<dbReference type="EMBL" id="HG810024">
    <property type="protein sequence ID" value="CDN39497.1"/>
    <property type="molecule type" value="Genomic_DNA"/>
</dbReference>
<sequence>MTFLAQAETYRVYSNNTGTFYNPLCIFPHLLFSHLEVLQIYLLWIIYLLHILYANMELQ</sequence>
<organism evidence="2">
    <name type="scientific">Bacillus thuringiensis DB27</name>
    <dbReference type="NCBI Taxonomy" id="1431339"/>
    <lineage>
        <taxon>Bacteria</taxon>
        <taxon>Bacillati</taxon>
        <taxon>Bacillota</taxon>
        <taxon>Bacilli</taxon>
        <taxon>Bacillales</taxon>
        <taxon>Bacillaceae</taxon>
        <taxon>Bacillus</taxon>
        <taxon>Bacillus cereus group</taxon>
    </lineage>
</organism>
<feature type="transmembrane region" description="Helical" evidence="1">
    <location>
        <begin position="38"/>
        <end position="56"/>
    </location>
</feature>
<keyword evidence="1" id="KW-0812">Transmembrane</keyword>
<keyword evidence="1" id="KW-0472">Membrane</keyword>
<dbReference type="AlphaFoldDB" id="W8YLC9"/>
<keyword evidence="1" id="KW-1133">Transmembrane helix</keyword>
<evidence type="ECO:0000256" key="1">
    <source>
        <dbReference type="SAM" id="Phobius"/>
    </source>
</evidence>
<gene>
    <name evidence="2" type="ORF">BTDB27_p000160</name>
</gene>
<dbReference type="Proteomes" id="UP000030682">
    <property type="component" value="Unassembled WGS sequence"/>
</dbReference>
<evidence type="ECO:0000313" key="2">
    <source>
        <dbReference type="EMBL" id="CDN39497.1"/>
    </source>
</evidence>
<dbReference type="HOGENOM" id="CLU_2950854_0_0_9"/>
<accession>W8YLC9</accession>
<protein>
    <submittedName>
        <fullName evidence="2">Uncharacterized protein</fullName>
    </submittedName>
</protein>
<reference evidence="2" key="2">
    <citation type="submission" date="2014-01" db="EMBL/GenBank/DDBJ databases">
        <authorList>
            <person name="Aslett M."/>
        </authorList>
    </citation>
    <scope>NUCLEOTIDE SEQUENCE [LARGE SCALE GENOMIC DNA]</scope>
    <source>
        <strain evidence="2">DB27</strain>
    </source>
</reference>
<proteinExistence type="predicted"/>